<evidence type="ECO:0000259" key="6">
    <source>
        <dbReference type="PROSITE" id="PS51782"/>
    </source>
</evidence>
<dbReference type="Pfam" id="PF05257">
    <property type="entry name" value="CHAP"/>
    <property type="match status" value="1"/>
</dbReference>
<dbReference type="SMART" id="SM00257">
    <property type="entry name" value="LysM"/>
    <property type="match status" value="1"/>
</dbReference>
<evidence type="ECO:0000313" key="8">
    <source>
        <dbReference type="Proteomes" id="UP001212401"/>
    </source>
</evidence>
<feature type="region of interest" description="Disordered" evidence="3">
    <location>
        <begin position="76"/>
        <end position="97"/>
    </location>
</feature>
<evidence type="ECO:0000256" key="2">
    <source>
        <dbReference type="ARBA" id="ARBA00022801"/>
    </source>
</evidence>
<keyword evidence="1 4" id="KW-0732">Signal</keyword>
<accession>A0AAW5WVA7</accession>
<organism evidence="7 8">
    <name type="scientific">Limosilactobacillus vaginalis</name>
    <dbReference type="NCBI Taxonomy" id="1633"/>
    <lineage>
        <taxon>Bacteria</taxon>
        <taxon>Bacillati</taxon>
        <taxon>Bacillota</taxon>
        <taxon>Bacilli</taxon>
        <taxon>Lactobacillales</taxon>
        <taxon>Lactobacillaceae</taxon>
        <taxon>Limosilactobacillus</taxon>
    </lineage>
</organism>
<dbReference type="EMBL" id="JAKHPH010000023">
    <property type="protein sequence ID" value="MCZ3668161.1"/>
    <property type="molecule type" value="Genomic_DNA"/>
</dbReference>
<comment type="caution">
    <text evidence="7">The sequence shown here is derived from an EMBL/GenBank/DDBJ whole genome shotgun (WGS) entry which is preliminary data.</text>
</comment>
<evidence type="ECO:0000259" key="5">
    <source>
        <dbReference type="PROSITE" id="PS50911"/>
    </source>
</evidence>
<sequence>MNSKKIQQITLLFSGLLLGWLALSSKADAATYYVAQAGDTLDKIAQEAGIDVNKLASDNNLVTSRHLEAGQKLLISTQTNGRSTPTSAQTSTTNQTSDDVQAALTTLGNQVGKTLYNGQCYGLTAWYVDQLKGPTMMGSGHEYAQNIGEDYDWAAYGWTVTEYPTIDQIHPGDVICWEAGGSLSPGIYGHTGVVKSIDSNGNMVTYEQNAGAGQIAYQYNRTYNQTRIKSVIHKNGSTTTTNTTTNNPSDGLATNDAQAKEWIAQRESGGSYTAQNGQYYGRYQLSLSYLNGDLSPANQENTANRYVQNRYGSWTAAQQFWQVNGWY</sequence>
<dbReference type="GO" id="GO:0016787">
    <property type="term" value="F:hydrolase activity"/>
    <property type="evidence" value="ECO:0007669"/>
    <property type="project" value="UniProtKB-KW"/>
</dbReference>
<dbReference type="Proteomes" id="UP001212401">
    <property type="component" value="Unassembled WGS sequence"/>
</dbReference>
<evidence type="ECO:0000256" key="4">
    <source>
        <dbReference type="SAM" id="SignalP"/>
    </source>
</evidence>
<evidence type="ECO:0000256" key="3">
    <source>
        <dbReference type="SAM" id="MobiDB-lite"/>
    </source>
</evidence>
<feature type="domain" description="LysM" evidence="6">
    <location>
        <begin position="31"/>
        <end position="75"/>
    </location>
</feature>
<evidence type="ECO:0000313" key="7">
    <source>
        <dbReference type="EMBL" id="MCZ3668161.1"/>
    </source>
</evidence>
<dbReference type="InterPro" id="IPR038765">
    <property type="entry name" value="Papain-like_cys_pep_sf"/>
</dbReference>
<protein>
    <submittedName>
        <fullName evidence="7">CHAP domain-containing protein</fullName>
    </submittedName>
</protein>
<dbReference type="SUPFAM" id="SSF54106">
    <property type="entry name" value="LysM domain"/>
    <property type="match status" value="1"/>
</dbReference>
<dbReference type="Gene3D" id="3.90.1720.60">
    <property type="match status" value="1"/>
</dbReference>
<feature type="chain" id="PRO_5043890894" evidence="4">
    <location>
        <begin position="30"/>
        <end position="327"/>
    </location>
</feature>
<dbReference type="InterPro" id="IPR018392">
    <property type="entry name" value="LysM"/>
</dbReference>
<dbReference type="CDD" id="cd00118">
    <property type="entry name" value="LysM"/>
    <property type="match status" value="1"/>
</dbReference>
<feature type="signal peptide" evidence="4">
    <location>
        <begin position="1"/>
        <end position="29"/>
    </location>
</feature>
<dbReference type="PROSITE" id="PS50911">
    <property type="entry name" value="CHAP"/>
    <property type="match status" value="1"/>
</dbReference>
<keyword evidence="2" id="KW-0378">Hydrolase</keyword>
<name>A0AAW5WVA7_9LACO</name>
<dbReference type="SUPFAM" id="SSF54001">
    <property type="entry name" value="Cysteine proteinases"/>
    <property type="match status" value="1"/>
</dbReference>
<dbReference type="RefSeq" id="WP_064657569.1">
    <property type="nucleotide sequence ID" value="NZ_JAKHPH010000023.1"/>
</dbReference>
<feature type="compositionally biased region" description="Low complexity" evidence="3">
    <location>
        <begin position="83"/>
        <end position="97"/>
    </location>
</feature>
<dbReference type="Pfam" id="PF01476">
    <property type="entry name" value="LysM"/>
    <property type="match status" value="1"/>
</dbReference>
<dbReference type="InterPro" id="IPR007921">
    <property type="entry name" value="CHAP_dom"/>
</dbReference>
<reference evidence="7" key="1">
    <citation type="submission" date="2022-01" db="EMBL/GenBank/DDBJ databases">
        <title>VMRC isolate genome collection.</title>
        <authorList>
            <person name="France M."/>
            <person name="Rutt L."/>
            <person name="Humphrys M."/>
            <person name="Ravel J."/>
        </authorList>
    </citation>
    <scope>NUCLEOTIDE SEQUENCE</scope>
    <source>
        <strain evidence="7">C0048A1</strain>
    </source>
</reference>
<dbReference type="AlphaFoldDB" id="A0AAW5WVA7"/>
<proteinExistence type="predicted"/>
<evidence type="ECO:0000256" key="1">
    <source>
        <dbReference type="ARBA" id="ARBA00022729"/>
    </source>
</evidence>
<dbReference type="InterPro" id="IPR036779">
    <property type="entry name" value="LysM_dom_sf"/>
</dbReference>
<dbReference type="PROSITE" id="PS51782">
    <property type="entry name" value="LYSM"/>
    <property type="match status" value="1"/>
</dbReference>
<feature type="domain" description="Peptidase C51" evidence="5">
    <location>
        <begin position="95"/>
        <end position="233"/>
    </location>
</feature>
<gene>
    <name evidence="7" type="ORF">L2724_07700</name>
</gene>